<comment type="caution">
    <text evidence="1">The sequence shown here is derived from an EMBL/GenBank/DDBJ whole genome shotgun (WGS) entry which is preliminary data.</text>
</comment>
<evidence type="ECO:0000313" key="1">
    <source>
        <dbReference type="EMBL" id="KAK2954003.1"/>
    </source>
</evidence>
<dbReference type="Proteomes" id="UP001281761">
    <property type="component" value="Unassembled WGS sequence"/>
</dbReference>
<dbReference type="EMBL" id="JARBJD010000084">
    <property type="protein sequence ID" value="KAK2954003.1"/>
    <property type="molecule type" value="Genomic_DNA"/>
</dbReference>
<evidence type="ECO:0000313" key="2">
    <source>
        <dbReference type="Proteomes" id="UP001281761"/>
    </source>
</evidence>
<reference evidence="1 2" key="1">
    <citation type="journal article" date="2022" name="bioRxiv">
        <title>Genomics of Preaxostyla Flagellates Illuminates Evolutionary Transitions and the Path Towards Mitochondrial Loss.</title>
        <authorList>
            <person name="Novak L.V.F."/>
            <person name="Treitli S.C."/>
            <person name="Pyrih J."/>
            <person name="Halakuc P."/>
            <person name="Pipaliya S.V."/>
            <person name="Vacek V."/>
            <person name="Brzon O."/>
            <person name="Soukal P."/>
            <person name="Eme L."/>
            <person name="Dacks J.B."/>
            <person name="Karnkowska A."/>
            <person name="Elias M."/>
            <person name="Hampl V."/>
        </authorList>
    </citation>
    <scope>NUCLEOTIDE SEQUENCE [LARGE SCALE GENOMIC DNA]</scope>
    <source>
        <strain evidence="1">NAU3</strain>
        <tissue evidence="1">Gut</tissue>
    </source>
</reference>
<organism evidence="1 2">
    <name type="scientific">Blattamonas nauphoetae</name>
    <dbReference type="NCBI Taxonomy" id="2049346"/>
    <lineage>
        <taxon>Eukaryota</taxon>
        <taxon>Metamonada</taxon>
        <taxon>Preaxostyla</taxon>
        <taxon>Oxymonadida</taxon>
        <taxon>Blattamonas</taxon>
    </lineage>
</organism>
<sequence>MGRCCVVAARTSGDPFLLFVPCLKFHSLIALAILRSTTSRFVFFIPTPCRRNQSRPPTDSRLHLYPVHASLFLEPRLNFRIRHVDSSFCFDTVTMLLELNMNNREQCESVMIFPRQMRMEDVADTVEGRLLTDRKGDWGGGVVSNWMVLRNLVGLNDGQFGWMTTVASQVPAWSTCASDGFSCLVGDDTSL</sequence>
<gene>
    <name evidence="1" type="ORF">BLNAU_11105</name>
</gene>
<accession>A0ABQ9XRD7</accession>
<name>A0ABQ9XRD7_9EUKA</name>
<keyword evidence="2" id="KW-1185">Reference proteome</keyword>
<protein>
    <submittedName>
        <fullName evidence="1">Uncharacterized protein</fullName>
    </submittedName>
</protein>
<proteinExistence type="predicted"/>